<dbReference type="InterPro" id="IPR016624">
    <property type="entry name" value="UCP014753"/>
</dbReference>
<evidence type="ECO:0000313" key="3">
    <source>
        <dbReference type="EMBL" id="MFC6295199.1"/>
    </source>
</evidence>
<dbReference type="InterPro" id="IPR049237">
    <property type="entry name" value="DUF2264_C"/>
</dbReference>
<reference evidence="4" key="1">
    <citation type="journal article" date="2019" name="Int. J. Syst. Evol. Microbiol.">
        <title>The Global Catalogue of Microorganisms (GCM) 10K type strain sequencing project: providing services to taxonomists for standard genome sequencing and annotation.</title>
        <authorList>
            <consortium name="The Broad Institute Genomics Platform"/>
            <consortium name="The Broad Institute Genome Sequencing Center for Infectious Disease"/>
            <person name="Wu L."/>
            <person name="Ma J."/>
        </authorList>
    </citation>
    <scope>NUCLEOTIDE SEQUENCE [LARGE SCALE GENOMIC DNA]</scope>
    <source>
        <strain evidence="4">CCM 8934</strain>
    </source>
</reference>
<evidence type="ECO:0000259" key="2">
    <source>
        <dbReference type="Pfam" id="PF20938"/>
    </source>
</evidence>
<name>A0ABW1UIW8_9LACO</name>
<evidence type="ECO:0000313" key="4">
    <source>
        <dbReference type="Proteomes" id="UP001596227"/>
    </source>
</evidence>
<dbReference type="PANTHER" id="PTHR35339">
    <property type="entry name" value="LINALOOL DEHYDRATASE_ISOMERASE DOMAIN-CONTAINING PROTEIN"/>
    <property type="match status" value="1"/>
</dbReference>
<evidence type="ECO:0000259" key="1">
    <source>
        <dbReference type="Pfam" id="PF10022"/>
    </source>
</evidence>
<gene>
    <name evidence="3" type="ORF">ACFQH1_08285</name>
</gene>
<keyword evidence="4" id="KW-1185">Reference proteome</keyword>
<dbReference type="Proteomes" id="UP001596227">
    <property type="component" value="Unassembled WGS sequence"/>
</dbReference>
<dbReference type="PIRSF" id="PIRSF014753">
    <property type="entry name" value="UCP014753"/>
    <property type="match status" value="1"/>
</dbReference>
<sequence length="590" mass="66850">MKTKSDLEQWRQTMLPTNFEYLNQSGAAYLPSIRSLEALLRPLWGVLPAYFTAKHPSHTDQFYIAQLQKRVESNDLPTISTANRQIVVELGPLAYGLSTYSTKFLALFSKTGQQNLITWLNKINTIDLPAGNWYFFLVLVNGALKQNHLSYSQVKLTWALTQIETFYLGHGWYTDGPGQQRDYYVAFAFNFYGLLYTRMANDAAAKRFKQRALLFADDFQYWFDQQGRSLPFGRSLTYRFAHVAFWSALVVTKAYQSSHFSLEQLKGLIMRNFEFWQRQPITLPNEHNLSIGYGYQQALMAEDYNAPGSPMWAFKPFILFELPTDDTFWQVKSAPLSKSKLVTQPAPGFQITSDIDQATALSARQFPKNPALYQGAEKYSKFAYSSYFGFNVSHSGSGLAQKAIDSTLAISIPGHDMYTSRQTIDQTILTDHYSISQWQLWQQIHITTTLIPISAACHLRLQRIETPVTIDTAEGGFPLPVWNRKYNQSTVAPSSVSLTNQHGLVLIQDLLNNRRAKVVPQGPNTNLYSPEKNAVPTLVQQITPGTHYFACLVYGSPKNSLPTLPAVSLNIKSDTYQIQIEDTNLIIPVL</sequence>
<comment type="caution">
    <text evidence="3">The sequence shown here is derived from an EMBL/GenBank/DDBJ whole genome shotgun (WGS) entry which is preliminary data.</text>
</comment>
<feature type="domain" description="DUF2264" evidence="2">
    <location>
        <begin position="360"/>
        <end position="559"/>
    </location>
</feature>
<protein>
    <submittedName>
        <fullName evidence="3">DUF2264 domain-containing protein</fullName>
    </submittedName>
</protein>
<dbReference type="Pfam" id="PF10022">
    <property type="entry name" value="DUF2264"/>
    <property type="match status" value="1"/>
</dbReference>
<dbReference type="Pfam" id="PF20938">
    <property type="entry name" value="DUF2264_C"/>
    <property type="match status" value="1"/>
</dbReference>
<dbReference type="PANTHER" id="PTHR35339:SF4">
    <property type="entry name" value="LINALOOL DEHYDRATASE_ISOMERASE DOMAIN-CONTAINING PROTEIN"/>
    <property type="match status" value="1"/>
</dbReference>
<organism evidence="3 4">
    <name type="scientific">Lactiplantibacillus daoliensis</name>
    <dbReference type="NCBI Taxonomy" id="2559916"/>
    <lineage>
        <taxon>Bacteria</taxon>
        <taxon>Bacillati</taxon>
        <taxon>Bacillota</taxon>
        <taxon>Bacilli</taxon>
        <taxon>Lactobacillales</taxon>
        <taxon>Lactobacillaceae</taxon>
        <taxon>Lactiplantibacillus</taxon>
    </lineage>
</organism>
<dbReference type="EMBL" id="JBHSSB010000016">
    <property type="protein sequence ID" value="MFC6295199.1"/>
    <property type="molecule type" value="Genomic_DNA"/>
</dbReference>
<proteinExistence type="predicted"/>
<accession>A0ABW1UIW8</accession>
<dbReference type="InterPro" id="IPR049349">
    <property type="entry name" value="DUF2264_N"/>
</dbReference>
<feature type="domain" description="DUF2264" evidence="1">
    <location>
        <begin position="22"/>
        <end position="335"/>
    </location>
</feature>